<feature type="transmembrane region" description="Helical" evidence="5">
    <location>
        <begin position="117"/>
        <end position="135"/>
    </location>
</feature>
<feature type="transmembrane region" description="Helical" evidence="5">
    <location>
        <begin position="6"/>
        <end position="26"/>
    </location>
</feature>
<gene>
    <name evidence="6" type="ORF">HUK68_12880</name>
</gene>
<dbReference type="Proteomes" id="UP000509579">
    <property type="component" value="Chromosome"/>
</dbReference>
<evidence type="ECO:0000256" key="5">
    <source>
        <dbReference type="SAM" id="Phobius"/>
    </source>
</evidence>
<evidence type="ECO:0000256" key="2">
    <source>
        <dbReference type="ARBA" id="ARBA00022692"/>
    </source>
</evidence>
<dbReference type="RefSeq" id="WP_175504520.1">
    <property type="nucleotide sequence ID" value="NZ_CAURQT010000016.1"/>
</dbReference>
<dbReference type="InterPro" id="IPR023352">
    <property type="entry name" value="MAPEG-like_dom_sf"/>
</dbReference>
<feature type="transmembrane region" description="Helical" evidence="5">
    <location>
        <begin position="66"/>
        <end position="83"/>
    </location>
</feature>
<comment type="subcellular location">
    <subcellularLocation>
        <location evidence="1">Membrane</location>
    </subcellularLocation>
</comment>
<feature type="transmembrane region" description="Helical" evidence="5">
    <location>
        <begin position="89"/>
        <end position="110"/>
    </location>
</feature>
<dbReference type="GO" id="GO:0016020">
    <property type="term" value="C:membrane"/>
    <property type="evidence" value="ECO:0007669"/>
    <property type="project" value="UniProtKB-SubCell"/>
</dbReference>
<keyword evidence="3 5" id="KW-1133">Transmembrane helix</keyword>
<accession>A0A6N1X5Y6</accession>
<keyword evidence="7" id="KW-1185">Reference proteome</keyword>
<evidence type="ECO:0000313" key="6">
    <source>
        <dbReference type="EMBL" id="QKV53713.1"/>
    </source>
</evidence>
<name>A0A6N1X5Y6_9BURK</name>
<evidence type="ECO:0000256" key="1">
    <source>
        <dbReference type="ARBA" id="ARBA00004370"/>
    </source>
</evidence>
<dbReference type="EMBL" id="CP054840">
    <property type="protein sequence ID" value="QKV53713.1"/>
    <property type="molecule type" value="Genomic_DNA"/>
</dbReference>
<dbReference type="Pfam" id="PF01124">
    <property type="entry name" value="MAPEG"/>
    <property type="match status" value="1"/>
</dbReference>
<dbReference type="PANTHER" id="PTHR35371">
    <property type="entry name" value="INNER MEMBRANE PROTEIN"/>
    <property type="match status" value="1"/>
</dbReference>
<protein>
    <submittedName>
        <fullName evidence="6">MAPEG family protein</fullName>
    </submittedName>
</protein>
<evidence type="ECO:0000256" key="3">
    <source>
        <dbReference type="ARBA" id="ARBA00022989"/>
    </source>
</evidence>
<dbReference type="SUPFAM" id="SSF161084">
    <property type="entry name" value="MAPEG domain-like"/>
    <property type="match status" value="1"/>
</dbReference>
<sequence>MTEHLTTAYWCVLVAALLPMVCAYLAKSGGMGRKPEQGGFDNHDPRAWLQRQTGFQARANAAQANSFEALPFFIGAVVIAHQLHAPQHWVDLLAVVFVLLRGLYIALYVADKPTARSLVWALGMLANVAIFFSVYR</sequence>
<keyword evidence="2 5" id="KW-0812">Transmembrane</keyword>
<dbReference type="AlphaFoldDB" id="A0A6N1X5Y6"/>
<evidence type="ECO:0000313" key="7">
    <source>
        <dbReference type="Proteomes" id="UP000509579"/>
    </source>
</evidence>
<dbReference type="InterPro" id="IPR001129">
    <property type="entry name" value="Membr-assoc_MAPEG"/>
</dbReference>
<evidence type="ECO:0000256" key="4">
    <source>
        <dbReference type="ARBA" id="ARBA00023136"/>
    </source>
</evidence>
<dbReference type="PANTHER" id="PTHR35371:SF1">
    <property type="entry name" value="BLR7753 PROTEIN"/>
    <property type="match status" value="1"/>
</dbReference>
<dbReference type="KEGG" id="aant:HUK68_12880"/>
<keyword evidence="4 5" id="KW-0472">Membrane</keyword>
<reference evidence="6 7" key="1">
    <citation type="submission" date="2020-06" db="EMBL/GenBank/DDBJ databases">
        <title>Acidovorax antarctica sp. nov., isolated from Corinth ice sheet soil, Antarctic Fields Peninsula.</title>
        <authorList>
            <person name="Xu Q."/>
            <person name="Peng F."/>
        </authorList>
    </citation>
    <scope>NUCLEOTIDE SEQUENCE [LARGE SCALE GENOMIC DNA]</scope>
    <source>
        <strain evidence="6 7">16-35-5</strain>
    </source>
</reference>
<organism evidence="6 7">
    <name type="scientific">Comamonas antarctica</name>
    <dbReference type="NCBI Taxonomy" id="2743470"/>
    <lineage>
        <taxon>Bacteria</taxon>
        <taxon>Pseudomonadati</taxon>
        <taxon>Pseudomonadota</taxon>
        <taxon>Betaproteobacteria</taxon>
        <taxon>Burkholderiales</taxon>
        <taxon>Comamonadaceae</taxon>
        <taxon>Comamonas</taxon>
    </lineage>
</organism>
<dbReference type="Gene3D" id="1.20.120.550">
    <property type="entry name" value="Membrane associated eicosanoid/glutathione metabolism-like domain"/>
    <property type="match status" value="1"/>
</dbReference>
<proteinExistence type="predicted"/>